<evidence type="ECO:0000313" key="3">
    <source>
        <dbReference type="Proteomes" id="UP000610760"/>
    </source>
</evidence>
<gene>
    <name evidence="2" type="ORF">H8710_08220</name>
</gene>
<reference evidence="2" key="1">
    <citation type="submission" date="2020-08" db="EMBL/GenBank/DDBJ databases">
        <title>Genome public.</title>
        <authorList>
            <person name="Liu C."/>
            <person name="Sun Q."/>
        </authorList>
    </citation>
    <scope>NUCLEOTIDE SEQUENCE</scope>
    <source>
        <strain evidence="2">NSJ-33</strain>
    </source>
</reference>
<name>A0A926E4N0_9FIRM</name>
<keyword evidence="3" id="KW-1185">Reference proteome</keyword>
<comment type="caution">
    <text evidence="2">The sequence shown here is derived from an EMBL/GenBank/DDBJ whole genome shotgun (WGS) entry which is preliminary data.</text>
</comment>
<dbReference type="RefSeq" id="WP_249295009.1">
    <property type="nucleotide sequence ID" value="NZ_JACRSV010000002.1"/>
</dbReference>
<dbReference type="Pfam" id="PF21805">
    <property type="entry name" value="Imm5_like"/>
    <property type="match status" value="1"/>
</dbReference>
<protein>
    <recommendedName>
        <fullName evidence="1">Imm-5-like domain-containing protein</fullName>
    </recommendedName>
</protein>
<dbReference type="EMBL" id="JACRSV010000002">
    <property type="protein sequence ID" value="MBC8560049.1"/>
    <property type="molecule type" value="Genomic_DNA"/>
</dbReference>
<evidence type="ECO:0000313" key="2">
    <source>
        <dbReference type="EMBL" id="MBC8560049.1"/>
    </source>
</evidence>
<evidence type="ECO:0000259" key="1">
    <source>
        <dbReference type="Pfam" id="PF21805"/>
    </source>
</evidence>
<dbReference type="AlphaFoldDB" id="A0A926E4N0"/>
<organism evidence="2 3">
    <name type="scientific">Fumia xinanensis</name>
    <dbReference type="NCBI Taxonomy" id="2763659"/>
    <lineage>
        <taxon>Bacteria</taxon>
        <taxon>Bacillati</taxon>
        <taxon>Bacillota</taxon>
        <taxon>Clostridia</taxon>
        <taxon>Eubacteriales</taxon>
        <taxon>Oscillospiraceae</taxon>
        <taxon>Fumia</taxon>
    </lineage>
</organism>
<proteinExistence type="predicted"/>
<feature type="domain" description="Imm-5-like" evidence="1">
    <location>
        <begin position="22"/>
        <end position="144"/>
    </location>
</feature>
<dbReference type="InterPro" id="IPR048667">
    <property type="entry name" value="Imm5-like"/>
</dbReference>
<accession>A0A926E4N0</accession>
<sequence>MAKLRKMLCNIDSPECVSLMALMETQSKKTLASWAVEYAKTHYLPIYEAQYSEDLRLRGTVSACEQHLTGDMPLKNLKPLLREAAQIARDAENHPVAQAAARAVSTACSSVQTPTSALGFLFYGAAAVAYSRAGLEEKPETYDALASAELQEALASLRQSAVPDEPHPAKINWNC</sequence>
<dbReference type="Proteomes" id="UP000610760">
    <property type="component" value="Unassembled WGS sequence"/>
</dbReference>